<keyword evidence="5" id="KW-1185">Reference proteome</keyword>
<dbReference type="InterPro" id="IPR050469">
    <property type="entry name" value="Diguanylate_Cyclase"/>
</dbReference>
<dbReference type="InterPro" id="IPR043128">
    <property type="entry name" value="Rev_trsase/Diguanyl_cyclase"/>
</dbReference>
<dbReference type="Gene3D" id="3.30.70.270">
    <property type="match status" value="1"/>
</dbReference>
<dbReference type="Pfam" id="PF20966">
    <property type="entry name" value="MASE6"/>
    <property type="match status" value="1"/>
</dbReference>
<keyword evidence="2" id="KW-0472">Membrane</keyword>
<dbReference type="NCBIfam" id="TIGR00254">
    <property type="entry name" value="GGDEF"/>
    <property type="match status" value="1"/>
</dbReference>
<dbReference type="PROSITE" id="PS50887">
    <property type="entry name" value="GGDEF"/>
    <property type="match status" value="1"/>
</dbReference>
<protein>
    <recommendedName>
        <fullName evidence="1">diguanylate cyclase</fullName>
        <ecNumber evidence="1">2.7.7.65</ecNumber>
    </recommendedName>
</protein>
<evidence type="ECO:0000256" key="2">
    <source>
        <dbReference type="SAM" id="Phobius"/>
    </source>
</evidence>
<feature type="transmembrane region" description="Helical" evidence="2">
    <location>
        <begin position="54"/>
        <end position="71"/>
    </location>
</feature>
<evidence type="ECO:0000259" key="3">
    <source>
        <dbReference type="PROSITE" id="PS50887"/>
    </source>
</evidence>
<dbReference type="SMART" id="SM00267">
    <property type="entry name" value="GGDEF"/>
    <property type="match status" value="1"/>
</dbReference>
<evidence type="ECO:0000313" key="5">
    <source>
        <dbReference type="Proteomes" id="UP001499988"/>
    </source>
</evidence>
<comment type="caution">
    <text evidence="4">The sequence shown here is derived from an EMBL/GenBank/DDBJ whole genome shotgun (WGS) entry which is preliminary data.</text>
</comment>
<dbReference type="SUPFAM" id="SSF55073">
    <property type="entry name" value="Nucleotide cyclase"/>
    <property type="match status" value="1"/>
</dbReference>
<dbReference type="CDD" id="cd01949">
    <property type="entry name" value="GGDEF"/>
    <property type="match status" value="1"/>
</dbReference>
<dbReference type="PANTHER" id="PTHR45138">
    <property type="entry name" value="REGULATORY COMPONENTS OF SENSORY TRANSDUCTION SYSTEM"/>
    <property type="match status" value="1"/>
</dbReference>
<dbReference type="EC" id="2.7.7.65" evidence="1"/>
<dbReference type="Proteomes" id="UP001499988">
    <property type="component" value="Unassembled WGS sequence"/>
</dbReference>
<evidence type="ECO:0000256" key="1">
    <source>
        <dbReference type="ARBA" id="ARBA00012528"/>
    </source>
</evidence>
<dbReference type="PANTHER" id="PTHR45138:SF6">
    <property type="entry name" value="DIGUANYLATE CYCLASE DGCN"/>
    <property type="match status" value="1"/>
</dbReference>
<keyword evidence="2" id="KW-1133">Transmembrane helix</keyword>
<dbReference type="InterPro" id="IPR000160">
    <property type="entry name" value="GGDEF_dom"/>
</dbReference>
<reference evidence="5" key="1">
    <citation type="journal article" date="2019" name="Int. J. Syst. Evol. Microbiol.">
        <title>The Global Catalogue of Microorganisms (GCM) 10K type strain sequencing project: providing services to taxonomists for standard genome sequencing and annotation.</title>
        <authorList>
            <consortium name="The Broad Institute Genomics Platform"/>
            <consortium name="The Broad Institute Genome Sequencing Center for Infectious Disease"/>
            <person name="Wu L."/>
            <person name="Ma J."/>
        </authorList>
    </citation>
    <scope>NUCLEOTIDE SEQUENCE [LARGE SCALE GENOMIC DNA]</scope>
    <source>
        <strain evidence="5">JCM 18401</strain>
    </source>
</reference>
<dbReference type="Pfam" id="PF00990">
    <property type="entry name" value="GGDEF"/>
    <property type="match status" value="1"/>
</dbReference>
<dbReference type="InterPro" id="IPR048435">
    <property type="entry name" value="MASE6"/>
</dbReference>
<evidence type="ECO:0000313" key="4">
    <source>
        <dbReference type="EMBL" id="GAA4883044.1"/>
    </source>
</evidence>
<accession>A0ABP9EPC6</accession>
<sequence>MQLLLTLTACVAIGLGTLLLVNNRPLTAGVAYSLALLCAVLFPIIRTTANLKCWAKRILSLVFTLILLETIDATSSQVAWCWLMLIPTLSYLLLGRTCGLQFTLFFLSIGLTLFAWQARSFENMNAAYVANIALCTLTVWGIIHIYEFKRQKMKEQLQELAAKDPLTGLLNRLHLTKVVDQLQDKGAPESSFSLLLLDLDHFKAINDQFGHMNGDQVLVHVASVIRRSIRHSDWAFRVGGEEFCLILPATSRSGAVKVAESLRGCLQRSPCITREHTIPVTLSIGIAHWPLDGSYLQALYHNADQRLYQAKATGRNCVVAGPSALTATAA</sequence>
<keyword evidence="2" id="KW-0812">Transmembrane</keyword>
<name>A0ABP9EPC6_9GAMM</name>
<feature type="transmembrane region" description="Helical" evidence="2">
    <location>
        <begin position="125"/>
        <end position="146"/>
    </location>
</feature>
<dbReference type="EMBL" id="BAABJZ010000023">
    <property type="protein sequence ID" value="GAA4883044.1"/>
    <property type="molecule type" value="Genomic_DNA"/>
</dbReference>
<proteinExistence type="predicted"/>
<organism evidence="4 5">
    <name type="scientific">Ferrimonas pelagia</name>
    <dbReference type="NCBI Taxonomy" id="1177826"/>
    <lineage>
        <taxon>Bacteria</taxon>
        <taxon>Pseudomonadati</taxon>
        <taxon>Pseudomonadota</taxon>
        <taxon>Gammaproteobacteria</taxon>
        <taxon>Alteromonadales</taxon>
        <taxon>Ferrimonadaceae</taxon>
        <taxon>Ferrimonas</taxon>
    </lineage>
</organism>
<feature type="domain" description="GGDEF" evidence="3">
    <location>
        <begin position="190"/>
        <end position="323"/>
    </location>
</feature>
<feature type="transmembrane region" description="Helical" evidence="2">
    <location>
        <begin position="102"/>
        <end position="119"/>
    </location>
</feature>
<dbReference type="InterPro" id="IPR029787">
    <property type="entry name" value="Nucleotide_cyclase"/>
</dbReference>
<gene>
    <name evidence="4" type="ORF">GCM10023333_16650</name>
</gene>
<feature type="transmembrane region" description="Helical" evidence="2">
    <location>
        <begin position="26"/>
        <end position="45"/>
    </location>
</feature>